<sequence length="331" mass="38438">MYLKDLFTPPKIKDKPEIQKKDYKRDTVYLYQYGRLKNCPNLSPFCMKIEVLCRIYKIPYEIVECTTMRSRNGLLPFIELNGDHISDSDLIEMRLKSHFKIPTLSGDLETQSVALSKMTFFHLFHIIYRFKTSEHAFYETIYRLVGMPQALKFLFLPFVKASVGKRFYARNTGAIGDFELKELDEFLHKDLEIIQNTMKGKFLFGDKITAADATVFSLLATVYYPFHTHVSDVLEKDFPKILEYIKRAREPAIDVHPPLPRQHLLLEPAHLTMLIRALPVPHGLQMDSAPTPSTLWLRERPIVPELAEYVENLVGDKTRPVDDHDSQNIAF</sequence>
<feature type="domain" description="Thioredoxin-like fold" evidence="3">
    <location>
        <begin position="44"/>
        <end position="129"/>
    </location>
</feature>
<gene>
    <name evidence="4" type="ORF">L5515_009496</name>
</gene>
<dbReference type="CDD" id="cd03080">
    <property type="entry name" value="GST_N_Metaxin_like"/>
    <property type="match status" value="1"/>
</dbReference>
<dbReference type="SFLD" id="SFLDG01200">
    <property type="entry name" value="SUF1.1"/>
    <property type="match status" value="1"/>
</dbReference>
<dbReference type="InterPro" id="IPR040079">
    <property type="entry name" value="Glutathione_S-Trfase"/>
</dbReference>
<evidence type="ECO:0000313" key="4">
    <source>
        <dbReference type="EMBL" id="UMM37862.1"/>
    </source>
</evidence>
<accession>A0AAE9JMB6</accession>
<dbReference type="InterPro" id="IPR036282">
    <property type="entry name" value="Glutathione-S-Trfase_C_sf"/>
</dbReference>
<dbReference type="AlphaFoldDB" id="A0AAE9JMB6"/>
<evidence type="ECO:0000256" key="1">
    <source>
        <dbReference type="ARBA" id="ARBA00006475"/>
    </source>
</evidence>
<evidence type="ECO:0000259" key="2">
    <source>
        <dbReference type="Pfam" id="PF17171"/>
    </source>
</evidence>
<reference evidence="4 5" key="1">
    <citation type="submission" date="2022-04" db="EMBL/GenBank/DDBJ databases">
        <title>Chromosome-level reference genomes for two strains of Caenorhabditis briggsae: an improved platform for comparative genomics.</title>
        <authorList>
            <person name="Stevens L."/>
            <person name="Andersen E."/>
        </authorList>
    </citation>
    <scope>NUCLEOTIDE SEQUENCE [LARGE SCALE GENOMIC DNA]</scope>
    <source>
        <strain evidence="4">VX34</strain>
        <tissue evidence="4">Whole-organism</tissue>
    </source>
</reference>
<dbReference type="InterPro" id="IPR033468">
    <property type="entry name" value="Metaxin_GST"/>
</dbReference>
<dbReference type="InterPro" id="IPR036249">
    <property type="entry name" value="Thioredoxin-like_sf"/>
</dbReference>
<evidence type="ECO:0000259" key="3">
    <source>
        <dbReference type="Pfam" id="PF17172"/>
    </source>
</evidence>
<dbReference type="PANTHER" id="PTHR12289:SF23">
    <property type="entry name" value="CADMIUM RESPONSIVE"/>
    <property type="match status" value="1"/>
</dbReference>
<evidence type="ECO:0000313" key="5">
    <source>
        <dbReference type="Proteomes" id="UP000829354"/>
    </source>
</evidence>
<organism evidence="4 5">
    <name type="scientific">Caenorhabditis briggsae</name>
    <dbReference type="NCBI Taxonomy" id="6238"/>
    <lineage>
        <taxon>Eukaryota</taxon>
        <taxon>Metazoa</taxon>
        <taxon>Ecdysozoa</taxon>
        <taxon>Nematoda</taxon>
        <taxon>Chromadorea</taxon>
        <taxon>Rhabditida</taxon>
        <taxon>Rhabditina</taxon>
        <taxon>Rhabditomorpha</taxon>
        <taxon>Rhabditoidea</taxon>
        <taxon>Rhabditidae</taxon>
        <taxon>Peloderinae</taxon>
        <taxon>Caenorhabditis</taxon>
    </lineage>
</organism>
<protein>
    <submittedName>
        <fullName evidence="4">Uncharacterized protein</fullName>
    </submittedName>
</protein>
<dbReference type="InterPro" id="IPR026928">
    <property type="entry name" value="FAX/IsoI-like"/>
</dbReference>
<comment type="similarity">
    <text evidence="1">Belongs to the FAX family.</text>
</comment>
<dbReference type="InterPro" id="IPR050931">
    <property type="entry name" value="Mito_Protein_Transport_Metaxin"/>
</dbReference>
<dbReference type="Pfam" id="PF17172">
    <property type="entry name" value="GST_N_4"/>
    <property type="match status" value="1"/>
</dbReference>
<feature type="domain" description="Metaxin glutathione S-transferase" evidence="2">
    <location>
        <begin position="188"/>
        <end position="247"/>
    </location>
</feature>
<dbReference type="SFLD" id="SFLDG01180">
    <property type="entry name" value="SUF1"/>
    <property type="match status" value="1"/>
</dbReference>
<dbReference type="InterPro" id="IPR012336">
    <property type="entry name" value="Thioredoxin-like_fold"/>
</dbReference>
<dbReference type="SUPFAM" id="SSF52833">
    <property type="entry name" value="Thioredoxin-like"/>
    <property type="match status" value="1"/>
</dbReference>
<proteinExistence type="inferred from homology"/>
<dbReference type="Gene3D" id="1.20.1050.10">
    <property type="match status" value="1"/>
</dbReference>
<dbReference type="CDD" id="cd03193">
    <property type="entry name" value="GST_C_Metaxin"/>
    <property type="match status" value="1"/>
</dbReference>
<keyword evidence="5" id="KW-1185">Reference proteome</keyword>
<dbReference type="EMBL" id="CP092624">
    <property type="protein sequence ID" value="UMM37862.1"/>
    <property type="molecule type" value="Genomic_DNA"/>
</dbReference>
<dbReference type="SFLD" id="SFLDS00019">
    <property type="entry name" value="Glutathione_Transferase_(cytos"/>
    <property type="match status" value="1"/>
</dbReference>
<dbReference type="Proteomes" id="UP000829354">
    <property type="component" value="Chromosome V"/>
</dbReference>
<dbReference type="Pfam" id="PF17171">
    <property type="entry name" value="GST_C_6"/>
    <property type="match status" value="1"/>
</dbReference>
<dbReference type="PANTHER" id="PTHR12289">
    <property type="entry name" value="METAXIN RELATED"/>
    <property type="match status" value="1"/>
</dbReference>
<dbReference type="SUPFAM" id="SSF47616">
    <property type="entry name" value="GST C-terminal domain-like"/>
    <property type="match status" value="1"/>
</dbReference>
<name>A0AAE9JMB6_CAEBR</name>